<proteinExistence type="predicted"/>
<reference evidence="2 3" key="1">
    <citation type="journal article" date="2020" name="Genome Biol. Evol.">
        <title>Comparative genomics of strictly vertically transmitted, feminizing microsporidia endosymbionts of amphipod crustaceans.</title>
        <authorList>
            <person name="Cormier A."/>
            <person name="Chebbi M.A."/>
            <person name="Giraud I."/>
            <person name="Wattier R."/>
            <person name="Teixeira M."/>
            <person name="Gilbert C."/>
            <person name="Rigaud T."/>
            <person name="Cordaux R."/>
        </authorList>
    </citation>
    <scope>NUCLEOTIDE SEQUENCE [LARGE SCALE GENOMIC DNA]</scope>
    <source>
        <strain evidence="2 3">Ou3-Ou53</strain>
    </source>
</reference>
<name>A0A9P6GYY5_9MICR</name>
<comment type="caution">
    <text evidence="2">The sequence shown here is derived from an EMBL/GenBank/DDBJ whole genome shotgun (WGS) entry which is preliminary data.</text>
</comment>
<dbReference type="InterPro" id="IPR031493">
    <property type="entry name" value="Zinc_ribbon_15"/>
</dbReference>
<dbReference type="AlphaFoldDB" id="A0A9P6GYY5"/>
<feature type="domain" description="Zinc-ribbon 15" evidence="1">
    <location>
        <begin position="18"/>
        <end position="90"/>
    </location>
</feature>
<gene>
    <name evidence="2" type="ORF">NGRA_1733</name>
</gene>
<evidence type="ECO:0000313" key="3">
    <source>
        <dbReference type="Proteomes" id="UP000740883"/>
    </source>
</evidence>
<dbReference type="Proteomes" id="UP000740883">
    <property type="component" value="Unassembled WGS sequence"/>
</dbReference>
<dbReference type="EMBL" id="SBJO01000130">
    <property type="protein sequence ID" value="KAF9762807.1"/>
    <property type="molecule type" value="Genomic_DNA"/>
</dbReference>
<evidence type="ECO:0000313" key="2">
    <source>
        <dbReference type="EMBL" id="KAF9762807.1"/>
    </source>
</evidence>
<organism evidence="2 3">
    <name type="scientific">Nosema granulosis</name>
    <dbReference type="NCBI Taxonomy" id="83296"/>
    <lineage>
        <taxon>Eukaryota</taxon>
        <taxon>Fungi</taxon>
        <taxon>Fungi incertae sedis</taxon>
        <taxon>Microsporidia</taxon>
        <taxon>Nosematidae</taxon>
        <taxon>Nosema</taxon>
    </lineage>
</organism>
<dbReference type="OrthoDB" id="2186471at2759"/>
<protein>
    <recommendedName>
        <fullName evidence="1">Zinc-ribbon 15 domain-containing protein</fullName>
    </recommendedName>
</protein>
<dbReference type="Pfam" id="PF17032">
    <property type="entry name" value="Zn_ribbon_15"/>
    <property type="match status" value="1"/>
</dbReference>
<accession>A0A9P6GYY5</accession>
<keyword evidence="3" id="KW-1185">Reference proteome</keyword>
<evidence type="ECO:0000259" key="1">
    <source>
        <dbReference type="Pfam" id="PF17032"/>
    </source>
</evidence>
<sequence length="104" mass="11817">MSKEIERPENFDRLPDVIFCPHCSKKTKPMYRRDVYCFSLCFIPLCPCGTSSPYMACSSCNSRVNLSKDDTCSNCNVTTPFDADFCPSCGNNKKGQQTRRLHVE</sequence>